<sequence length="94" mass="10778">MSWDKRKAKRVQFHPRSSIDVRIVGVDGLWRRDCKLLDISESGVLLSYTGSVQDLDLRTFILRFQPEGMASRRCSVVRIEAGRIAARFVKQAAR</sequence>
<evidence type="ECO:0000313" key="3">
    <source>
        <dbReference type="Proteomes" id="UP001589775"/>
    </source>
</evidence>
<proteinExistence type="predicted"/>
<dbReference type="SUPFAM" id="SSF141371">
    <property type="entry name" value="PilZ domain-like"/>
    <property type="match status" value="1"/>
</dbReference>
<dbReference type="RefSeq" id="WP_378386661.1">
    <property type="nucleotide sequence ID" value="NZ_JBHLWM010000003.1"/>
</dbReference>
<dbReference type="Proteomes" id="UP001589775">
    <property type="component" value="Unassembled WGS sequence"/>
</dbReference>
<dbReference type="EMBL" id="JBHLWM010000003">
    <property type="protein sequence ID" value="MFC0240609.1"/>
    <property type="molecule type" value="Genomic_DNA"/>
</dbReference>
<keyword evidence="3" id="KW-1185">Reference proteome</keyword>
<organism evidence="2 3">
    <name type="scientific">Rhodopseudomonas telluris</name>
    <dbReference type="NCBI Taxonomy" id="644215"/>
    <lineage>
        <taxon>Bacteria</taxon>
        <taxon>Pseudomonadati</taxon>
        <taxon>Pseudomonadota</taxon>
        <taxon>Alphaproteobacteria</taxon>
        <taxon>Hyphomicrobiales</taxon>
        <taxon>Nitrobacteraceae</taxon>
        <taxon>Rhodopseudomonas</taxon>
    </lineage>
</organism>
<protein>
    <submittedName>
        <fullName evidence="2">PilZ domain-containing protein</fullName>
    </submittedName>
</protein>
<evidence type="ECO:0000313" key="2">
    <source>
        <dbReference type="EMBL" id="MFC0240609.1"/>
    </source>
</evidence>
<dbReference type="Gene3D" id="2.40.10.220">
    <property type="entry name" value="predicted glycosyltransferase like domains"/>
    <property type="match status" value="1"/>
</dbReference>
<reference evidence="2 3" key="1">
    <citation type="submission" date="2024-09" db="EMBL/GenBank/DDBJ databases">
        <authorList>
            <person name="Sun Q."/>
            <person name="Mori K."/>
        </authorList>
    </citation>
    <scope>NUCLEOTIDE SEQUENCE [LARGE SCALE GENOMIC DNA]</scope>
    <source>
        <strain evidence="2 3">KCTC 23279</strain>
    </source>
</reference>
<accession>A0ABV6EQV9</accession>
<dbReference type="Pfam" id="PF07238">
    <property type="entry name" value="PilZ"/>
    <property type="match status" value="1"/>
</dbReference>
<name>A0ABV6EQV9_9BRAD</name>
<evidence type="ECO:0000259" key="1">
    <source>
        <dbReference type="Pfam" id="PF07238"/>
    </source>
</evidence>
<gene>
    <name evidence="2" type="ORF">ACFFJ6_09040</name>
</gene>
<comment type="caution">
    <text evidence="2">The sequence shown here is derived from an EMBL/GenBank/DDBJ whole genome shotgun (WGS) entry which is preliminary data.</text>
</comment>
<dbReference type="InterPro" id="IPR009875">
    <property type="entry name" value="PilZ_domain"/>
</dbReference>
<feature type="domain" description="PilZ" evidence="1">
    <location>
        <begin position="5"/>
        <end position="89"/>
    </location>
</feature>